<dbReference type="AlphaFoldDB" id="A0A9X1LXN4"/>
<reference evidence="5" key="1">
    <citation type="submission" date="2021-04" db="EMBL/GenBank/DDBJ databases">
        <title>Microbacterium tenobrionis sp. nov. and Microbacterium allomyrinae sp. nov., isolated from larvae of Tenobrio molitor and Allomyrina dichotoma, respectively.</title>
        <authorList>
            <person name="Lee S.D."/>
        </authorList>
    </citation>
    <scope>NUCLEOTIDE SEQUENCE</scope>
    <source>
        <strain evidence="5">BWT-G7</strain>
    </source>
</reference>
<evidence type="ECO:0000256" key="1">
    <source>
        <dbReference type="ARBA" id="ARBA00023002"/>
    </source>
</evidence>
<accession>A0A9X1LXN4</accession>
<evidence type="ECO:0000256" key="2">
    <source>
        <dbReference type="ARBA" id="ARBA00023033"/>
    </source>
</evidence>
<evidence type="ECO:0000256" key="3">
    <source>
        <dbReference type="SAM" id="SignalP"/>
    </source>
</evidence>
<dbReference type="GO" id="GO:0004497">
    <property type="term" value="F:monooxygenase activity"/>
    <property type="evidence" value="ECO:0007669"/>
    <property type="project" value="UniProtKB-KW"/>
</dbReference>
<comment type="caution">
    <text evidence="5">The sequence shown here is derived from an EMBL/GenBank/DDBJ whole genome shotgun (WGS) entry which is preliminary data.</text>
</comment>
<feature type="domain" description="FAD-binding" evidence="4">
    <location>
        <begin position="5"/>
        <end position="349"/>
    </location>
</feature>
<dbReference type="Pfam" id="PF01494">
    <property type="entry name" value="FAD_binding_3"/>
    <property type="match status" value="1"/>
</dbReference>
<evidence type="ECO:0000313" key="5">
    <source>
        <dbReference type="EMBL" id="MCC2033245.1"/>
    </source>
</evidence>
<dbReference type="PRINTS" id="PR00420">
    <property type="entry name" value="RNGMNOXGNASE"/>
</dbReference>
<protein>
    <submittedName>
        <fullName evidence="5">FAD-dependent monooxygenase</fullName>
    </submittedName>
</protein>
<organism evidence="5 6">
    <name type="scientific">Microbacterium allomyrinae</name>
    <dbReference type="NCBI Taxonomy" id="2830666"/>
    <lineage>
        <taxon>Bacteria</taxon>
        <taxon>Bacillati</taxon>
        <taxon>Actinomycetota</taxon>
        <taxon>Actinomycetes</taxon>
        <taxon>Micrococcales</taxon>
        <taxon>Microbacteriaceae</taxon>
        <taxon>Microbacterium</taxon>
    </lineage>
</organism>
<proteinExistence type="predicted"/>
<keyword evidence="2 5" id="KW-0503">Monooxygenase</keyword>
<dbReference type="SUPFAM" id="SSF51905">
    <property type="entry name" value="FAD/NAD(P)-binding domain"/>
    <property type="match status" value="1"/>
</dbReference>
<evidence type="ECO:0000313" key="6">
    <source>
        <dbReference type="Proteomes" id="UP001139354"/>
    </source>
</evidence>
<feature type="signal peptide" evidence="3">
    <location>
        <begin position="1"/>
        <end position="23"/>
    </location>
</feature>
<dbReference type="RefSeq" id="WP_229385209.1">
    <property type="nucleotide sequence ID" value="NZ_JAGTTN010000004.1"/>
</dbReference>
<keyword evidence="6" id="KW-1185">Reference proteome</keyword>
<keyword evidence="3" id="KW-0732">Signal</keyword>
<dbReference type="Gene3D" id="3.50.50.60">
    <property type="entry name" value="FAD/NAD(P)-binding domain"/>
    <property type="match status" value="1"/>
</dbReference>
<name>A0A9X1LXN4_9MICO</name>
<dbReference type="PANTHER" id="PTHR13789">
    <property type="entry name" value="MONOOXYGENASE"/>
    <property type="match status" value="1"/>
</dbReference>
<dbReference type="GO" id="GO:0071949">
    <property type="term" value="F:FAD binding"/>
    <property type="evidence" value="ECO:0007669"/>
    <property type="project" value="InterPro"/>
</dbReference>
<keyword evidence="1" id="KW-0560">Oxidoreductase</keyword>
<feature type="chain" id="PRO_5040876764" evidence="3">
    <location>
        <begin position="24"/>
        <end position="382"/>
    </location>
</feature>
<dbReference type="PANTHER" id="PTHR13789:SF309">
    <property type="entry name" value="PUTATIVE (AFU_ORTHOLOGUE AFUA_6G14510)-RELATED"/>
    <property type="match status" value="1"/>
</dbReference>
<evidence type="ECO:0000259" key="4">
    <source>
        <dbReference type="Pfam" id="PF01494"/>
    </source>
</evidence>
<dbReference type="InterPro" id="IPR050493">
    <property type="entry name" value="FAD-dep_Monooxygenase_BioMet"/>
</dbReference>
<dbReference type="EMBL" id="JAGTTN010000004">
    <property type="protein sequence ID" value="MCC2033245.1"/>
    <property type="molecule type" value="Genomic_DNA"/>
</dbReference>
<gene>
    <name evidence="5" type="ORF">KEC57_13745</name>
</gene>
<dbReference type="InterPro" id="IPR002938">
    <property type="entry name" value="FAD-bd"/>
</dbReference>
<dbReference type="InterPro" id="IPR036188">
    <property type="entry name" value="FAD/NAD-bd_sf"/>
</dbReference>
<sequence>MTQSSILILGAGIGGLAASIALAQSGHDVTVIEKHPGLRSSTVGVGIIQQPNQLRALAAIGCADACIAVGYAAAYSAKHLDADGAVVRAIPGPRVAEFPEIAMNGITRPKLHRVLTERALAVGVSIEYDKTITAVRPRRDHVEVDVSDGTTRTPELLVGADGVRSIIRAHVYDEPVEPAYSGKSVLRINVPRLPEIDAILRQERLGDDGERIGVGFVPLADDLGYMYLNIVWDRSVRPDTEELRELMRSYLAGFGGPAGVVRDDYLDAADEIVLRPEEYLIAPGPWHRGRIVLLGDAVHAVTPNTAQGAALAIEDGVVLAEELAANDDLESALQAYGDRRYERCKRVVDYGANARKWEFDPTPDFDPVEEGIRMREAVVAPF</sequence>
<dbReference type="Proteomes" id="UP001139354">
    <property type="component" value="Unassembled WGS sequence"/>
</dbReference>